<dbReference type="EMBL" id="DUMN01000329">
    <property type="protein sequence ID" value="HHV68205.1"/>
    <property type="molecule type" value="Genomic_DNA"/>
</dbReference>
<evidence type="ECO:0000313" key="2">
    <source>
        <dbReference type="Proteomes" id="UP000551563"/>
    </source>
</evidence>
<evidence type="ECO:0000313" key="1">
    <source>
        <dbReference type="EMBL" id="HHV68205.1"/>
    </source>
</evidence>
<proteinExistence type="predicted"/>
<sequence>MLDWQDIYTGADIGQALESGCGVNRPAPLRQATHAGFDQQFAMIGIKFADPFIVEILPREKAIAR</sequence>
<accession>A0A7V6TZR9</accession>
<dbReference type="Proteomes" id="UP000551563">
    <property type="component" value="Unassembled WGS sequence"/>
</dbReference>
<protein>
    <submittedName>
        <fullName evidence="1">Uncharacterized protein</fullName>
    </submittedName>
</protein>
<dbReference type="AlphaFoldDB" id="A0A7V6TZR9"/>
<gene>
    <name evidence="1" type="ORF">GXX48_11255</name>
</gene>
<reference evidence="1 2" key="1">
    <citation type="journal article" date="2020" name="Biotechnol. Biofuels">
        <title>New insights from the biogas microbiome by comprehensive genome-resolved metagenomics of nearly 1600 species originating from multiple anaerobic digesters.</title>
        <authorList>
            <person name="Campanaro S."/>
            <person name="Treu L."/>
            <person name="Rodriguez-R L.M."/>
            <person name="Kovalovszki A."/>
            <person name="Ziels R.M."/>
            <person name="Maus I."/>
            <person name="Zhu X."/>
            <person name="Kougias P.G."/>
            <person name="Basile A."/>
            <person name="Luo G."/>
            <person name="Schluter A."/>
            <person name="Konstantinidis K.T."/>
            <person name="Angelidaki I."/>
        </authorList>
    </citation>
    <scope>NUCLEOTIDE SEQUENCE [LARGE SCALE GENOMIC DNA]</scope>
    <source>
        <strain evidence="1">AS04akNAM_66</strain>
    </source>
</reference>
<name>A0A7V6TZR9_9HYPH</name>
<comment type="caution">
    <text evidence="1">The sequence shown here is derived from an EMBL/GenBank/DDBJ whole genome shotgun (WGS) entry which is preliminary data.</text>
</comment>
<organism evidence="1 2">
    <name type="scientific">Brucella intermedia</name>
    <dbReference type="NCBI Taxonomy" id="94625"/>
    <lineage>
        <taxon>Bacteria</taxon>
        <taxon>Pseudomonadati</taxon>
        <taxon>Pseudomonadota</taxon>
        <taxon>Alphaproteobacteria</taxon>
        <taxon>Hyphomicrobiales</taxon>
        <taxon>Brucellaceae</taxon>
        <taxon>Brucella/Ochrobactrum group</taxon>
        <taxon>Brucella</taxon>
    </lineage>
</organism>